<protein>
    <submittedName>
        <fullName evidence="1">Selenoprotein M</fullName>
    </submittedName>
</protein>
<feature type="non-terminal residue" evidence="1">
    <location>
        <position position="1"/>
    </location>
</feature>
<organism evidence="1 2">
    <name type="scientific">Biomphalaria pfeifferi</name>
    <name type="common">Bloodfluke planorb</name>
    <name type="synonym">Freshwater snail</name>
    <dbReference type="NCBI Taxonomy" id="112525"/>
    <lineage>
        <taxon>Eukaryota</taxon>
        <taxon>Metazoa</taxon>
        <taxon>Spiralia</taxon>
        <taxon>Lophotrochozoa</taxon>
        <taxon>Mollusca</taxon>
        <taxon>Gastropoda</taxon>
        <taxon>Heterobranchia</taxon>
        <taxon>Euthyneura</taxon>
        <taxon>Panpulmonata</taxon>
        <taxon>Hygrophila</taxon>
        <taxon>Lymnaeoidea</taxon>
        <taxon>Planorbidae</taxon>
        <taxon>Biomphalaria</taxon>
    </lineage>
</organism>
<reference evidence="1" key="2">
    <citation type="submission" date="2023-04" db="EMBL/GenBank/DDBJ databases">
        <authorList>
            <person name="Bu L."/>
            <person name="Lu L."/>
            <person name="Laidemitt M.R."/>
            <person name="Zhang S.M."/>
            <person name="Mutuku M."/>
            <person name="Mkoji G."/>
            <person name="Steinauer M."/>
            <person name="Loker E.S."/>
        </authorList>
    </citation>
    <scope>NUCLEOTIDE SEQUENCE</scope>
    <source>
        <strain evidence="1">KasaAsao</strain>
        <tissue evidence="1">Whole Snail</tissue>
    </source>
</reference>
<keyword evidence="2" id="KW-1185">Reference proteome</keyword>
<dbReference type="Gene3D" id="3.40.30.50">
    <property type="entry name" value="Sep15/SelM thioredoxin-like domain, active-site redox motif"/>
    <property type="match status" value="1"/>
</dbReference>
<evidence type="ECO:0000313" key="1">
    <source>
        <dbReference type="EMBL" id="KAK0060557.1"/>
    </source>
</evidence>
<dbReference type="InterPro" id="IPR038219">
    <property type="entry name" value="Sep15/SelM_sf"/>
</dbReference>
<sequence length="54" mass="6120">TIDLSPLDETECNDLLLQKGFYKKPHSVAQVPDEYLNGPYIEIKVEAKNSKVDL</sequence>
<accession>A0AAD8FD51</accession>
<gene>
    <name evidence="1" type="ORF">Bpfe_010070</name>
</gene>
<dbReference type="Proteomes" id="UP001233172">
    <property type="component" value="Unassembled WGS sequence"/>
</dbReference>
<comment type="caution">
    <text evidence="1">The sequence shown here is derived from an EMBL/GenBank/DDBJ whole genome shotgun (WGS) entry which is preliminary data.</text>
</comment>
<dbReference type="AlphaFoldDB" id="A0AAD8FD51"/>
<proteinExistence type="predicted"/>
<dbReference type="EMBL" id="JASAOG010000035">
    <property type="protein sequence ID" value="KAK0060557.1"/>
    <property type="molecule type" value="Genomic_DNA"/>
</dbReference>
<evidence type="ECO:0000313" key="2">
    <source>
        <dbReference type="Proteomes" id="UP001233172"/>
    </source>
</evidence>
<name>A0AAD8FD51_BIOPF</name>
<reference evidence="1" key="1">
    <citation type="journal article" date="2023" name="PLoS Negl. Trop. Dis.">
        <title>A genome sequence for Biomphalaria pfeifferi, the major vector snail for the human-infecting parasite Schistosoma mansoni.</title>
        <authorList>
            <person name="Bu L."/>
            <person name="Lu L."/>
            <person name="Laidemitt M.R."/>
            <person name="Zhang S.M."/>
            <person name="Mutuku M."/>
            <person name="Mkoji G."/>
            <person name="Steinauer M."/>
            <person name="Loker E.S."/>
        </authorList>
    </citation>
    <scope>NUCLEOTIDE SEQUENCE</scope>
    <source>
        <strain evidence="1">KasaAsao</strain>
    </source>
</reference>